<organism evidence="1 2">
    <name type="scientific">Aspergillus calidoustus</name>
    <dbReference type="NCBI Taxonomy" id="454130"/>
    <lineage>
        <taxon>Eukaryota</taxon>
        <taxon>Fungi</taxon>
        <taxon>Dikarya</taxon>
        <taxon>Ascomycota</taxon>
        <taxon>Pezizomycotina</taxon>
        <taxon>Eurotiomycetes</taxon>
        <taxon>Eurotiomycetidae</taxon>
        <taxon>Eurotiales</taxon>
        <taxon>Aspergillaceae</taxon>
        <taxon>Aspergillus</taxon>
        <taxon>Aspergillus subgen. Nidulantes</taxon>
    </lineage>
</organism>
<evidence type="ECO:0000313" key="2">
    <source>
        <dbReference type="Proteomes" id="UP000054771"/>
    </source>
</evidence>
<evidence type="ECO:0000313" key="1">
    <source>
        <dbReference type="EMBL" id="CEL07966.1"/>
    </source>
</evidence>
<proteinExistence type="predicted"/>
<name>A0A0U5GBG6_ASPCI</name>
<gene>
    <name evidence="1" type="ORF">ASPCAL11120</name>
</gene>
<dbReference type="Proteomes" id="UP000054771">
    <property type="component" value="Unassembled WGS sequence"/>
</dbReference>
<dbReference type="EMBL" id="CDMC01000010">
    <property type="protein sequence ID" value="CEL07966.1"/>
    <property type="molecule type" value="Genomic_DNA"/>
</dbReference>
<sequence>MSPKGKPSFFQHRYPSLPAAPSLLGTVADEPKKPLRMPEIHPHRHKITRHTVRFEQSPHRVEAYPQQAAESGLYQMLKLDLSQHKLKAAVNVGETCGSHLGNRPSIGRTQRLSPPVFWSLSSVGPFLAWNTDRERYHPERVEPKLK</sequence>
<reference evidence="2" key="1">
    <citation type="journal article" date="2016" name="Genome Announc.">
        <title>Draft genome sequences of fungus Aspergillus calidoustus.</title>
        <authorList>
            <person name="Horn F."/>
            <person name="Linde J."/>
            <person name="Mattern D.J."/>
            <person name="Walther G."/>
            <person name="Guthke R."/>
            <person name="Scherlach K."/>
            <person name="Martin K."/>
            <person name="Brakhage A.A."/>
            <person name="Petzke L."/>
            <person name="Valiante V."/>
        </authorList>
    </citation>
    <scope>NUCLEOTIDE SEQUENCE [LARGE SCALE GENOMIC DNA]</scope>
    <source>
        <strain evidence="2">SF006504</strain>
    </source>
</reference>
<accession>A0A0U5GBG6</accession>
<keyword evidence="2" id="KW-1185">Reference proteome</keyword>
<dbReference type="AlphaFoldDB" id="A0A0U5GBG6"/>
<protein>
    <submittedName>
        <fullName evidence="1">Uncharacterized protein</fullName>
    </submittedName>
</protein>